<dbReference type="GeneID" id="9687559"/>
<evidence type="ECO:0000313" key="2">
    <source>
        <dbReference type="EMBL" id="EEH53832.1"/>
    </source>
</evidence>
<proteinExistence type="predicted"/>
<feature type="region of interest" description="Disordered" evidence="1">
    <location>
        <begin position="157"/>
        <end position="211"/>
    </location>
</feature>
<name>C1N2N9_MICPC</name>
<feature type="compositionally biased region" description="Basic and acidic residues" evidence="1">
    <location>
        <begin position="157"/>
        <end position="210"/>
    </location>
</feature>
<organism evidence="3">
    <name type="scientific">Micromonas pusilla (strain CCMP1545)</name>
    <name type="common">Picoplanktonic green alga</name>
    <dbReference type="NCBI Taxonomy" id="564608"/>
    <lineage>
        <taxon>Eukaryota</taxon>
        <taxon>Viridiplantae</taxon>
        <taxon>Chlorophyta</taxon>
        <taxon>Mamiellophyceae</taxon>
        <taxon>Mamiellales</taxon>
        <taxon>Mamiellaceae</taxon>
        <taxon>Micromonas</taxon>
    </lineage>
</organism>
<accession>C1N2N9</accession>
<reference evidence="2 3" key="1">
    <citation type="journal article" date="2009" name="Science">
        <title>Green evolution and dynamic adaptations revealed by genomes of the marine picoeukaryotes Micromonas.</title>
        <authorList>
            <person name="Worden A.Z."/>
            <person name="Lee J.H."/>
            <person name="Mock T."/>
            <person name="Rouze P."/>
            <person name="Simmons M.P."/>
            <person name="Aerts A.L."/>
            <person name="Allen A.E."/>
            <person name="Cuvelier M.L."/>
            <person name="Derelle E."/>
            <person name="Everett M.V."/>
            <person name="Foulon E."/>
            <person name="Grimwood J."/>
            <person name="Gundlach H."/>
            <person name="Henrissat B."/>
            <person name="Napoli C."/>
            <person name="McDonald S.M."/>
            <person name="Parker M.S."/>
            <person name="Rombauts S."/>
            <person name="Salamov A."/>
            <person name="Von Dassow P."/>
            <person name="Badger J.H."/>
            <person name="Coutinho P.M."/>
            <person name="Demir E."/>
            <person name="Dubchak I."/>
            <person name="Gentemann C."/>
            <person name="Eikrem W."/>
            <person name="Gready J.E."/>
            <person name="John U."/>
            <person name="Lanier W."/>
            <person name="Lindquist E.A."/>
            <person name="Lucas S."/>
            <person name="Mayer K.F."/>
            <person name="Moreau H."/>
            <person name="Not F."/>
            <person name="Otillar R."/>
            <person name="Panaud O."/>
            <person name="Pangilinan J."/>
            <person name="Paulsen I."/>
            <person name="Piegu B."/>
            <person name="Poliakov A."/>
            <person name="Robbens S."/>
            <person name="Schmutz J."/>
            <person name="Toulza E."/>
            <person name="Wyss T."/>
            <person name="Zelensky A."/>
            <person name="Zhou K."/>
            <person name="Armbrust E.V."/>
            <person name="Bhattacharya D."/>
            <person name="Goodenough U.W."/>
            <person name="Van de Peer Y."/>
            <person name="Grigoriev I.V."/>
        </authorList>
    </citation>
    <scope>NUCLEOTIDE SEQUENCE [LARGE SCALE GENOMIC DNA]</scope>
    <source>
        <strain evidence="2 3">CCMP1545</strain>
    </source>
</reference>
<keyword evidence="3" id="KW-1185">Reference proteome</keyword>
<dbReference type="EMBL" id="GG663745">
    <property type="protein sequence ID" value="EEH53832.1"/>
    <property type="molecule type" value="Genomic_DNA"/>
</dbReference>
<evidence type="ECO:0000313" key="3">
    <source>
        <dbReference type="Proteomes" id="UP000001876"/>
    </source>
</evidence>
<feature type="compositionally biased region" description="Basic and acidic residues" evidence="1">
    <location>
        <begin position="29"/>
        <end position="38"/>
    </location>
</feature>
<gene>
    <name evidence="2" type="ORF">MICPUCDRAFT_41855</name>
</gene>
<sequence>MDADEDLDFDEQTEWRKAGAAAWIAAGLPRRDDEDGGKKAVARSLSLSPAPSPVKKMTGAALRGLDRGAVAASEDLGTPSKRNAARREARADDAIVLAALKAAEDERRKRAEATDAVVLAARVREDSVMRRERELKKAETDAAAAAAARAVAEAAADAERRVREIEDDTRRDAERARAAARDREARERAEAAKREEKRREDAVRAERETQVRSIHWSPYDRVRVVNAVS</sequence>
<dbReference type="Proteomes" id="UP000001876">
    <property type="component" value="Unassembled WGS sequence"/>
</dbReference>
<dbReference type="AlphaFoldDB" id="C1N2N9"/>
<feature type="region of interest" description="Disordered" evidence="1">
    <location>
        <begin position="27"/>
        <end position="56"/>
    </location>
</feature>
<dbReference type="KEGG" id="mpp:MICPUCDRAFT_41855"/>
<protein>
    <submittedName>
        <fullName evidence="2">Predicted protein</fullName>
    </submittedName>
</protein>
<evidence type="ECO:0000256" key="1">
    <source>
        <dbReference type="SAM" id="MobiDB-lite"/>
    </source>
</evidence>
<dbReference type="RefSeq" id="XP_003062120.1">
    <property type="nucleotide sequence ID" value="XM_003062074.1"/>
</dbReference>